<name>A0A1Z1SWV9_PROMI</name>
<feature type="compositionally biased region" description="Polar residues" evidence="1">
    <location>
        <begin position="200"/>
        <end position="217"/>
    </location>
</feature>
<dbReference type="EMBL" id="CP021694">
    <property type="protein sequence ID" value="ARX35458.1"/>
    <property type="molecule type" value="Genomic_DNA"/>
</dbReference>
<protein>
    <submittedName>
        <fullName evidence="5">TssM</fullName>
    </submittedName>
    <submittedName>
        <fullName evidence="4">Type VI secretion system protein TssA</fullName>
    </submittedName>
    <submittedName>
        <fullName evidence="3">Type VI secretion-associated protein</fullName>
    </submittedName>
</protein>
<dbReference type="Proteomes" id="UP000254191">
    <property type="component" value="Unassembled WGS sequence"/>
</dbReference>
<evidence type="ECO:0000313" key="6">
    <source>
        <dbReference type="Proteomes" id="UP000195540"/>
    </source>
</evidence>
<dbReference type="PANTHER" id="PTHR37024">
    <property type="entry name" value="TYPE VI SECRETION SYSTEM DUF2094 AND IMPA-RELATED DOMAIN PROTEIN"/>
    <property type="match status" value="1"/>
</dbReference>
<dbReference type="AlphaFoldDB" id="A0A1Z1SWV9"/>
<evidence type="ECO:0000256" key="1">
    <source>
        <dbReference type="SAM" id="MobiDB-lite"/>
    </source>
</evidence>
<dbReference type="NCBIfam" id="TIGR03362">
    <property type="entry name" value="VI_chp_7"/>
    <property type="match status" value="1"/>
</dbReference>
<proteinExistence type="predicted"/>
<evidence type="ECO:0000313" key="5">
    <source>
        <dbReference type="EMBL" id="SUC19130.1"/>
    </source>
</evidence>
<reference evidence="4" key="3">
    <citation type="submission" date="2023-06" db="EMBL/GenBank/DDBJ databases">
        <authorList>
            <consortium name="Clinical and Environmental Microbiology Branch: Whole genome sequencing antimicrobial resistance pathogens in the healthcare setting"/>
        </authorList>
    </citation>
    <scope>NUCLEOTIDE SEQUENCE</scope>
    <source>
        <strain evidence="4">Microbial</strain>
    </source>
</reference>
<feature type="domain" description="ImpA N-terminal" evidence="2">
    <location>
        <begin position="19"/>
        <end position="112"/>
    </location>
</feature>
<dbReference type="EMBL" id="ABKSPD020000003">
    <property type="protein sequence ID" value="EKW9775555.1"/>
    <property type="molecule type" value="Genomic_DNA"/>
</dbReference>
<dbReference type="Proteomes" id="UP000195540">
    <property type="component" value="Chromosome"/>
</dbReference>
<dbReference type="RefSeq" id="WP_004244611.1">
    <property type="nucleotide sequence ID" value="NZ_BGKS01000018.1"/>
</dbReference>
<dbReference type="EMBL" id="UGTS01000004">
    <property type="protein sequence ID" value="SUC19130.1"/>
    <property type="molecule type" value="Genomic_DNA"/>
</dbReference>
<organism evidence="4 8">
    <name type="scientific">Proteus mirabilis</name>
    <dbReference type="NCBI Taxonomy" id="584"/>
    <lineage>
        <taxon>Bacteria</taxon>
        <taxon>Pseudomonadati</taxon>
        <taxon>Pseudomonadota</taxon>
        <taxon>Gammaproteobacteria</taxon>
        <taxon>Enterobacterales</taxon>
        <taxon>Morganellaceae</taxon>
        <taxon>Proteus</taxon>
    </lineage>
</organism>
<sequence length="487" mass="55734">MMNNTSYAWKQQLLTALDEQQVSSAVNDNDADWEYIDSEMIKFGSLSHGQLDIKEIQRRCLHLFETQTKDFRILVHLLRTLQHAGEPKELVLAAQILTDFNRQYWQSCYPTNMKLKSRLANQVLKRFETASESFCHAANSAMRDDILGSFAFLAQFWHEQSPALAEQIDDLSRDYNRIENNDAPIIVASPAEKEEKVQTPPVSESIETPTKNSLTPTINVNHQDERQWKQTLLQVADVICQQAPESSVGYRIRRYAIWHAITVLPQANAQGKTPLAPVSIDRVMDYKAQLTQASITLLNNIEQSLSLSPYWLEGHMLAAQVAAKLGYGEVESGIIEELRIFLARLPELVNLHFSDMTPFFPESVQQWLEQYNQTENGQLPPSNTNTAILEQEVLQCYEQQGLEAALKLIELNLASRSEPRDRFYGQLLSAQLFELSGMDYMATQLYQQLNTSASHYSLADWEPNLIRQLMQKIDKKTEITMTMDRDQ</sequence>
<reference evidence="5 7" key="2">
    <citation type="submission" date="2018-06" db="EMBL/GenBank/DDBJ databases">
        <authorList>
            <consortium name="Pathogen Informatics"/>
            <person name="Doyle S."/>
        </authorList>
    </citation>
    <scope>NUCLEOTIDE SEQUENCE [LARGE SCALE GENOMIC DNA]</scope>
    <source>
        <strain evidence="5 7">NCTC11938</strain>
    </source>
</reference>
<dbReference type="Proteomes" id="UP001171165">
    <property type="component" value="Unassembled WGS sequence"/>
</dbReference>
<evidence type="ECO:0000259" key="2">
    <source>
        <dbReference type="Pfam" id="PF06812"/>
    </source>
</evidence>
<gene>
    <name evidence="4" type="primary">tssA</name>
    <name evidence="5" type="synonym">tssM</name>
    <name evidence="3" type="ORF">AM402_15295</name>
    <name evidence="5" type="ORF">NCTC11938_01093</name>
    <name evidence="4" type="ORF">PW210_001358</name>
</gene>
<reference evidence="3 6" key="1">
    <citation type="submission" date="2017-05" db="EMBL/GenBank/DDBJ databases">
        <title>Whole genome sequencing of Proteus mirabilis AR_0155.</title>
        <authorList>
            <person name="Conlan S."/>
            <person name="Thomas P.J."/>
            <person name="Mullikin J."/>
            <person name="Frank K.M."/>
            <person name="Segre J.A."/>
        </authorList>
    </citation>
    <scope>NUCLEOTIDE SEQUENCE [LARGE SCALE GENOMIC DNA]</scope>
    <source>
        <strain evidence="3 6">AR_0155</strain>
    </source>
</reference>
<dbReference type="Pfam" id="PF06812">
    <property type="entry name" value="ImpA_N"/>
    <property type="match status" value="1"/>
</dbReference>
<dbReference type="STRING" id="584.AOUC001_12110"/>
<feature type="region of interest" description="Disordered" evidence="1">
    <location>
        <begin position="192"/>
        <end position="217"/>
    </location>
</feature>
<accession>A0A1Z1SWV9</accession>
<dbReference type="Pfam" id="PF16989">
    <property type="entry name" value="T6SS_VasJ"/>
    <property type="match status" value="1"/>
</dbReference>
<evidence type="ECO:0000313" key="3">
    <source>
        <dbReference type="EMBL" id="ARX35458.1"/>
    </source>
</evidence>
<dbReference type="InterPro" id="IPR017739">
    <property type="entry name" value="T6SS-assoc_VCA0119"/>
</dbReference>
<evidence type="ECO:0000313" key="7">
    <source>
        <dbReference type="Proteomes" id="UP000254191"/>
    </source>
</evidence>
<evidence type="ECO:0000313" key="4">
    <source>
        <dbReference type="EMBL" id="EKW9775555.1"/>
    </source>
</evidence>
<dbReference type="InterPro" id="IPR010657">
    <property type="entry name" value="ImpA_N"/>
</dbReference>
<dbReference type="PANTHER" id="PTHR37024:SF3">
    <property type="entry name" value="TYPE VI SECRETION SYSTEM PROTEIN TSSA"/>
    <property type="match status" value="1"/>
</dbReference>
<evidence type="ECO:0000313" key="8">
    <source>
        <dbReference type="Proteomes" id="UP001171165"/>
    </source>
</evidence>